<comment type="caution">
    <text evidence="1">The sequence shown here is derived from an EMBL/GenBank/DDBJ whole genome shotgun (WGS) entry which is preliminary data.</text>
</comment>
<keyword evidence="2" id="KW-1185">Reference proteome</keyword>
<organism evidence="1 2">
    <name type="scientific">Hyalomma asiaticum</name>
    <name type="common">Tick</name>
    <dbReference type="NCBI Taxonomy" id="266040"/>
    <lineage>
        <taxon>Eukaryota</taxon>
        <taxon>Metazoa</taxon>
        <taxon>Ecdysozoa</taxon>
        <taxon>Arthropoda</taxon>
        <taxon>Chelicerata</taxon>
        <taxon>Arachnida</taxon>
        <taxon>Acari</taxon>
        <taxon>Parasitiformes</taxon>
        <taxon>Ixodida</taxon>
        <taxon>Ixodoidea</taxon>
        <taxon>Ixodidae</taxon>
        <taxon>Hyalomminae</taxon>
        <taxon>Hyalomma</taxon>
    </lineage>
</organism>
<reference evidence="1" key="1">
    <citation type="submission" date="2020-05" db="EMBL/GenBank/DDBJ databases">
        <title>Large-scale comparative analyses of tick genomes elucidate their genetic diversity and vector capacities.</title>
        <authorList>
            <person name="Jia N."/>
            <person name="Wang J."/>
            <person name="Shi W."/>
            <person name="Du L."/>
            <person name="Sun Y."/>
            <person name="Zhan W."/>
            <person name="Jiang J."/>
            <person name="Wang Q."/>
            <person name="Zhang B."/>
            <person name="Ji P."/>
            <person name="Sakyi L.B."/>
            <person name="Cui X."/>
            <person name="Yuan T."/>
            <person name="Jiang B."/>
            <person name="Yang W."/>
            <person name="Lam T.T.-Y."/>
            <person name="Chang Q."/>
            <person name="Ding S."/>
            <person name="Wang X."/>
            <person name="Zhu J."/>
            <person name="Ruan X."/>
            <person name="Zhao L."/>
            <person name="Wei J."/>
            <person name="Que T."/>
            <person name="Du C."/>
            <person name="Cheng J."/>
            <person name="Dai P."/>
            <person name="Han X."/>
            <person name="Huang E."/>
            <person name="Gao Y."/>
            <person name="Liu J."/>
            <person name="Shao H."/>
            <person name="Ye R."/>
            <person name="Li L."/>
            <person name="Wei W."/>
            <person name="Wang X."/>
            <person name="Wang C."/>
            <person name="Yang T."/>
            <person name="Huo Q."/>
            <person name="Li W."/>
            <person name="Guo W."/>
            <person name="Chen H."/>
            <person name="Zhou L."/>
            <person name="Ni X."/>
            <person name="Tian J."/>
            <person name="Zhou Y."/>
            <person name="Sheng Y."/>
            <person name="Liu T."/>
            <person name="Pan Y."/>
            <person name="Xia L."/>
            <person name="Li J."/>
            <person name="Zhao F."/>
            <person name="Cao W."/>
        </authorList>
    </citation>
    <scope>NUCLEOTIDE SEQUENCE</scope>
    <source>
        <strain evidence="1">Hyas-2018</strain>
    </source>
</reference>
<evidence type="ECO:0000313" key="1">
    <source>
        <dbReference type="EMBL" id="KAH6948978.1"/>
    </source>
</evidence>
<name>A0ACB7TS04_HYAAI</name>
<evidence type="ECO:0000313" key="2">
    <source>
        <dbReference type="Proteomes" id="UP000821845"/>
    </source>
</evidence>
<gene>
    <name evidence="1" type="ORF">HPB50_027276</name>
</gene>
<accession>A0ACB7TS04</accession>
<protein>
    <submittedName>
        <fullName evidence="1">Uncharacterized protein</fullName>
    </submittedName>
</protein>
<proteinExistence type="predicted"/>
<dbReference type="Proteomes" id="UP000821845">
    <property type="component" value="Chromosome 1"/>
</dbReference>
<sequence>MAVGRDNPLAPSPSTYITDGGSISRSNTVKVLVIIIGAYRNDNAEALKCIEKSILNFSRIISRVASRREGLLEDNLMKVFPGFHITHVIYAAPFLNRKKTKLNKIDTLIRTGFKTSTERLLQLSLHNTATKLFEAHRNAHISRLSLSRAGTEILLEAGIQHLFMPPEKLQLFTNAKKAITVDPISRNTHPTHNEGWRKARAKVALDKAKCNETKYLFVDAARYWNRGAYAVSIGGIPWLPRQRSHGSYQLHPRSRRNGDRSGPSKLHGSLSFTRTQNRHTNFFGSAPLFEGTYGCQETLVPRKGKRKFSVLTHHMVLTSGHANWCEKSLSTPAVRPFASTQPGGTSTTKTRSCHTTNSLLTIG</sequence>
<dbReference type="EMBL" id="CM023481">
    <property type="protein sequence ID" value="KAH6948978.1"/>
    <property type="molecule type" value="Genomic_DNA"/>
</dbReference>